<keyword evidence="1" id="KW-0812">Transmembrane</keyword>
<dbReference type="HOGENOM" id="CLU_2750775_0_0_9"/>
<dbReference type="RefSeq" id="WP_013272301.1">
    <property type="nucleotide sequence ID" value="NC_014376.1"/>
</dbReference>
<organism evidence="2 3">
    <name type="scientific">Lacrimispora saccharolytica (strain ATCC 35040 / DSM 2544 / NRCC 2533 / WM1)</name>
    <name type="common">Clostridium saccharolyticum</name>
    <dbReference type="NCBI Taxonomy" id="610130"/>
    <lineage>
        <taxon>Bacteria</taxon>
        <taxon>Bacillati</taxon>
        <taxon>Bacillota</taxon>
        <taxon>Clostridia</taxon>
        <taxon>Lachnospirales</taxon>
        <taxon>Lachnospiraceae</taxon>
        <taxon>Lacrimispora</taxon>
    </lineage>
</organism>
<keyword evidence="1" id="KW-0472">Membrane</keyword>
<keyword evidence="1" id="KW-1133">Transmembrane helix</keyword>
<dbReference type="KEGG" id="csh:Closa_1613"/>
<protein>
    <submittedName>
        <fullName evidence="2">Methyl-accepting chemotaxis protein</fullName>
    </submittedName>
</protein>
<reference evidence="2" key="1">
    <citation type="submission" date="2010-07" db="EMBL/GenBank/DDBJ databases">
        <title>Complete sequence of Clostridium saccharolyticum WM1.</title>
        <authorList>
            <consortium name="US DOE Joint Genome Institute"/>
            <person name="Lucas S."/>
            <person name="Copeland A."/>
            <person name="Lapidus A."/>
            <person name="Cheng J.-F."/>
            <person name="Bruce D."/>
            <person name="Goodwin L."/>
            <person name="Pitluck S."/>
            <person name="Chertkov O."/>
            <person name="Detter J.C."/>
            <person name="Han C."/>
            <person name="Tapia R."/>
            <person name="Land M."/>
            <person name="Hauser L."/>
            <person name="Chang Y.-J."/>
            <person name="Jeffries C."/>
            <person name="Kyrpides N."/>
            <person name="Ivanova N."/>
            <person name="Mikhailova N."/>
            <person name="Mouttaki H."/>
            <person name="Lin L."/>
            <person name="Zhou J."/>
            <person name="Hemme C.L."/>
            <person name="Woyke T."/>
        </authorList>
    </citation>
    <scope>NUCLEOTIDE SEQUENCE [LARGE SCALE GENOMIC DNA]</scope>
    <source>
        <strain evidence="2">WM1</strain>
    </source>
</reference>
<feature type="transmembrane region" description="Helical" evidence="1">
    <location>
        <begin position="21"/>
        <end position="39"/>
    </location>
</feature>
<name>D9RAD2_LACSW</name>
<evidence type="ECO:0000313" key="3">
    <source>
        <dbReference type="Proteomes" id="UP000001662"/>
    </source>
</evidence>
<dbReference type="Proteomes" id="UP000001662">
    <property type="component" value="Chromosome"/>
</dbReference>
<proteinExistence type="predicted"/>
<sequence length="70" mass="7819">MTGLRLSWSNMRIKTKILITYLTILLLSFVITFSVISVINSSYTKNEIFNAGTQTVSALKGNLSLIFDNC</sequence>
<dbReference type="EMBL" id="CP002109">
    <property type="protein sequence ID" value="ADL04210.1"/>
    <property type="molecule type" value="Genomic_DNA"/>
</dbReference>
<dbReference type="PaxDb" id="610130-Closa_1613"/>
<evidence type="ECO:0000313" key="2">
    <source>
        <dbReference type="EMBL" id="ADL04210.1"/>
    </source>
</evidence>
<evidence type="ECO:0000256" key="1">
    <source>
        <dbReference type="SAM" id="Phobius"/>
    </source>
</evidence>
<gene>
    <name evidence="2" type="ordered locus">Closa_1613</name>
</gene>
<dbReference type="STRING" id="610130.Closa_1613"/>
<accession>D9RAD2</accession>
<dbReference type="AlphaFoldDB" id="D9RAD2"/>
<keyword evidence="3" id="KW-1185">Reference proteome</keyword>